<gene>
    <name evidence="1" type="ORF">B0H16DRAFT_1806213</name>
</gene>
<reference evidence="1" key="1">
    <citation type="submission" date="2023-03" db="EMBL/GenBank/DDBJ databases">
        <title>Massive genome expansion in bonnet fungi (Mycena s.s.) driven by repeated elements and novel gene families across ecological guilds.</title>
        <authorList>
            <consortium name="Lawrence Berkeley National Laboratory"/>
            <person name="Harder C.B."/>
            <person name="Miyauchi S."/>
            <person name="Viragh M."/>
            <person name="Kuo A."/>
            <person name="Thoen E."/>
            <person name="Andreopoulos B."/>
            <person name="Lu D."/>
            <person name="Skrede I."/>
            <person name="Drula E."/>
            <person name="Henrissat B."/>
            <person name="Morin E."/>
            <person name="Kohler A."/>
            <person name="Barry K."/>
            <person name="LaButti K."/>
            <person name="Morin E."/>
            <person name="Salamov A."/>
            <person name="Lipzen A."/>
            <person name="Mereny Z."/>
            <person name="Hegedus B."/>
            <person name="Baldrian P."/>
            <person name="Stursova M."/>
            <person name="Weitz H."/>
            <person name="Taylor A."/>
            <person name="Grigoriev I.V."/>
            <person name="Nagy L.G."/>
            <person name="Martin F."/>
            <person name="Kauserud H."/>
        </authorList>
    </citation>
    <scope>NUCLEOTIDE SEQUENCE</scope>
    <source>
        <strain evidence="1">CBHHK182m</strain>
    </source>
</reference>
<protein>
    <submittedName>
        <fullName evidence="1">Uncharacterized protein</fullName>
    </submittedName>
</protein>
<evidence type="ECO:0000313" key="2">
    <source>
        <dbReference type="Proteomes" id="UP001215598"/>
    </source>
</evidence>
<comment type="caution">
    <text evidence="1">The sequence shown here is derived from an EMBL/GenBank/DDBJ whole genome shotgun (WGS) entry which is preliminary data.</text>
</comment>
<organism evidence="1 2">
    <name type="scientific">Mycena metata</name>
    <dbReference type="NCBI Taxonomy" id="1033252"/>
    <lineage>
        <taxon>Eukaryota</taxon>
        <taxon>Fungi</taxon>
        <taxon>Dikarya</taxon>
        <taxon>Basidiomycota</taxon>
        <taxon>Agaricomycotina</taxon>
        <taxon>Agaricomycetes</taxon>
        <taxon>Agaricomycetidae</taxon>
        <taxon>Agaricales</taxon>
        <taxon>Marasmiineae</taxon>
        <taxon>Mycenaceae</taxon>
        <taxon>Mycena</taxon>
    </lineage>
</organism>
<name>A0AAD7MFT2_9AGAR</name>
<accession>A0AAD7MFT2</accession>
<dbReference type="Proteomes" id="UP001215598">
    <property type="component" value="Unassembled WGS sequence"/>
</dbReference>
<keyword evidence="2" id="KW-1185">Reference proteome</keyword>
<sequence>PSADAGPRSPDCFSSSTRLYGPYHLPLYFFTRYNSRRPSKPKIERQFGWKSPPRKRRTHPYAEVTAALMDLPSESMCRFNREMMIRNAERALQKAKHAYDPDSHADALDNESLITISDDEDEAMSPASRLYDAVQKLSPKTGKGLLRTFGGSAKRGREEKKDVREEVVIAAGMSLPIVFHKIIRELYEHDIYIPLSIFTIPSLILINANAAVVDMVKLNATWSADKQLRVMSTVAFENKMEGAESAMVARWEAHFGFFTGVQDVELNFTAIRATDITIRLRYNALPFTFTHSLYRDDLQKEILALRIEESGNGGSAHGAAHGAFHGPYGGYGGYNGLPLHRRRRSPLGGECQRRMGLAYRDR</sequence>
<evidence type="ECO:0000313" key="1">
    <source>
        <dbReference type="EMBL" id="KAJ7715235.1"/>
    </source>
</evidence>
<dbReference type="AlphaFoldDB" id="A0AAD7MFT2"/>
<feature type="non-terminal residue" evidence="1">
    <location>
        <position position="362"/>
    </location>
</feature>
<proteinExistence type="predicted"/>
<dbReference type="EMBL" id="JARKIB010000312">
    <property type="protein sequence ID" value="KAJ7715235.1"/>
    <property type="molecule type" value="Genomic_DNA"/>
</dbReference>